<dbReference type="RefSeq" id="WP_197170849.1">
    <property type="nucleotide sequence ID" value="NZ_SJPY01000001.1"/>
</dbReference>
<organism evidence="3 4">
    <name type="scientific">Novipirellula aureliae</name>
    <dbReference type="NCBI Taxonomy" id="2527966"/>
    <lineage>
        <taxon>Bacteria</taxon>
        <taxon>Pseudomonadati</taxon>
        <taxon>Planctomycetota</taxon>
        <taxon>Planctomycetia</taxon>
        <taxon>Pirellulales</taxon>
        <taxon>Pirellulaceae</taxon>
        <taxon>Novipirellula</taxon>
    </lineage>
</organism>
<evidence type="ECO:0000313" key="3">
    <source>
        <dbReference type="EMBL" id="TWU45582.1"/>
    </source>
</evidence>
<feature type="domain" description="Putative glutamine amidotransferase" evidence="2">
    <location>
        <begin position="411"/>
        <end position="598"/>
    </location>
</feature>
<comment type="caution">
    <text evidence="3">The sequence shown here is derived from an EMBL/GenBank/DDBJ whole genome shotgun (WGS) entry which is preliminary data.</text>
</comment>
<dbReference type="Pfam" id="PF07090">
    <property type="entry name" value="GATase1_like"/>
    <property type="match status" value="1"/>
</dbReference>
<dbReference type="Gene3D" id="3.40.50.410">
    <property type="entry name" value="von Willebrand factor, type A domain"/>
    <property type="match status" value="1"/>
</dbReference>
<dbReference type="PANTHER" id="PTHR37947">
    <property type="entry name" value="BLL2462 PROTEIN"/>
    <property type="match status" value="1"/>
</dbReference>
<gene>
    <name evidence="3" type="ORF">Q31b_07570</name>
</gene>
<reference evidence="3 4" key="1">
    <citation type="submission" date="2019-02" db="EMBL/GenBank/DDBJ databases">
        <title>Deep-cultivation of Planctomycetes and their phenomic and genomic characterization uncovers novel biology.</title>
        <authorList>
            <person name="Wiegand S."/>
            <person name="Jogler M."/>
            <person name="Boedeker C."/>
            <person name="Pinto D."/>
            <person name="Vollmers J."/>
            <person name="Rivas-Marin E."/>
            <person name="Kohn T."/>
            <person name="Peeters S.H."/>
            <person name="Heuer A."/>
            <person name="Rast P."/>
            <person name="Oberbeckmann S."/>
            <person name="Bunk B."/>
            <person name="Jeske O."/>
            <person name="Meyerdierks A."/>
            <person name="Storesund J.E."/>
            <person name="Kallscheuer N."/>
            <person name="Luecker S."/>
            <person name="Lage O.M."/>
            <person name="Pohl T."/>
            <person name="Merkel B.J."/>
            <person name="Hornburger P."/>
            <person name="Mueller R.-W."/>
            <person name="Bruemmer F."/>
            <person name="Labrenz M."/>
            <person name="Spormann A.M."/>
            <person name="Op Den Camp H."/>
            <person name="Overmann J."/>
            <person name="Amann R."/>
            <person name="Jetten M.S.M."/>
            <person name="Mascher T."/>
            <person name="Medema M.H."/>
            <person name="Devos D.P."/>
            <person name="Kaster A.-K."/>
            <person name="Ovreas L."/>
            <person name="Rohde M."/>
            <person name="Galperin M.Y."/>
            <person name="Jogler C."/>
        </authorList>
    </citation>
    <scope>NUCLEOTIDE SEQUENCE [LARGE SCALE GENOMIC DNA]</scope>
    <source>
        <strain evidence="3 4">Q31b</strain>
    </source>
</reference>
<name>A0A5C6E9E0_9BACT</name>
<keyword evidence="1" id="KW-0472">Membrane</keyword>
<dbReference type="Gene3D" id="3.40.50.880">
    <property type="match status" value="1"/>
</dbReference>
<dbReference type="InterPro" id="IPR029062">
    <property type="entry name" value="Class_I_gatase-like"/>
</dbReference>
<keyword evidence="1" id="KW-1133">Transmembrane helix</keyword>
<evidence type="ECO:0000313" key="4">
    <source>
        <dbReference type="Proteomes" id="UP000315471"/>
    </source>
</evidence>
<evidence type="ECO:0000259" key="2">
    <source>
        <dbReference type="Pfam" id="PF07090"/>
    </source>
</evidence>
<dbReference type="InterPro" id="IPR010768">
    <property type="entry name" value="GATase1-like"/>
</dbReference>
<dbReference type="AlphaFoldDB" id="A0A5C6E9E0"/>
<sequence>MNWLLASLRFTANMPLFAVVGLAAVAMIAVVLFYYRETRNLAAPMSIFLPLLRGLAIALTILILSGPVWYSRSTIGTLGRVQFALDVSSSMSITDDHSLHPLETRLRRATKLLTGRNGKPGLIDRLRSTHQIEIVAIDGDASIPIWTSDSDESPMVLGELLAKSNRTDLSLAFQLPEDSNAKTFAVEKQPIHEAVVLFSDGRHNAGESPVQAAERMIEIPRQVMTFGIGSETEPVDLGIVQVVRPESVAVDGKFKGQVVVKHYGMTEKEIEVRIEHLGRTVWQQRLPPRHDGEQEVDFEIGLADLVQQKEVTSDTDRQIKRDAVAVEFRAVVNAVSADEKSLESRDDPNHSLLSENNSMRFRVAASTRARRLLILDGSSRWETRYLKNIFERDPAWQVDTVLFGPGTETPQIDRGEAAGQFPSNAEAISVYDAIVLGEVPADQITAKDADLIRRFVARGGGLIIIDGQYGQIADLAATNFADLVPVRFPLGGTAAAAGPIELTPLGRDHPVFDIHATSSNLDTLWKQLPPPSHSVTTAAKPGAEVLANLRMGEDLSPPWMVTQLYGSGRIFYLSSDQSWRWRYKLADQLHARFWNQLIENAIQPPFAVDNGFVAIGTDKVDYNEGESSLLRTRLRGPHGEAVGDATVDALLMVGDQVVEAVPLSVENRSRGTYRGQTSQLKTGRYDVKIRASGFGMEALRVSTPIWVRSNQLVESNRLSLDRNRMVAVATAGKGEYFDETETNVEQLLDKLQPLSSGVIVESEILLWQSYYWFGLIVLLLSIEWLLRKRAGLV</sequence>
<keyword evidence="4" id="KW-1185">Reference proteome</keyword>
<feature type="transmembrane region" description="Helical" evidence="1">
    <location>
        <begin position="769"/>
        <end position="786"/>
    </location>
</feature>
<dbReference type="SUPFAM" id="SSF53300">
    <property type="entry name" value="vWA-like"/>
    <property type="match status" value="1"/>
</dbReference>
<dbReference type="EMBL" id="SJPY01000001">
    <property type="protein sequence ID" value="TWU45582.1"/>
    <property type="molecule type" value="Genomic_DNA"/>
</dbReference>
<proteinExistence type="predicted"/>
<protein>
    <recommendedName>
        <fullName evidence="2">Putative glutamine amidotransferase domain-containing protein</fullName>
    </recommendedName>
</protein>
<keyword evidence="1" id="KW-0812">Transmembrane</keyword>
<dbReference type="InterPro" id="IPR036465">
    <property type="entry name" value="vWFA_dom_sf"/>
</dbReference>
<dbReference type="Proteomes" id="UP000315471">
    <property type="component" value="Unassembled WGS sequence"/>
</dbReference>
<dbReference type="PANTHER" id="PTHR37947:SF1">
    <property type="entry name" value="BLL2462 PROTEIN"/>
    <property type="match status" value="1"/>
</dbReference>
<feature type="transmembrane region" description="Helical" evidence="1">
    <location>
        <begin position="47"/>
        <end position="70"/>
    </location>
</feature>
<accession>A0A5C6E9E0</accession>
<evidence type="ECO:0000256" key="1">
    <source>
        <dbReference type="SAM" id="Phobius"/>
    </source>
</evidence>
<feature type="transmembrane region" description="Helical" evidence="1">
    <location>
        <begin position="12"/>
        <end position="35"/>
    </location>
</feature>
<dbReference type="SUPFAM" id="SSF52317">
    <property type="entry name" value="Class I glutamine amidotransferase-like"/>
    <property type="match status" value="1"/>
</dbReference>